<dbReference type="AlphaFoldDB" id="A0A7R9D6L1"/>
<sequence length="277" mass="31177">MDLGIGKVELEEVNSHLRGGRVENHLGKTTPSSPDRDSNLDLPVLSSRAQHDKRTSRTELLKPQVVKDILHLLDEFLKDPGVPAEHFLLCQLSARTVTDIEVQIPVVTPYKCQAHLIMGDEGVRVRCVSELFLRVTRAGDFLSHLAKTYYSLTNRRRRVDDGYVAAAILPLRVCRAVILYLVLFHLNKESLRVMKDLLQDVHPALSCSILSFLCQQDALCLVARAGCKELRQALKKNVLEKTRLEKRAPTVPQEMQVLARQGRPYQESLSAQASQDV</sequence>
<organism evidence="2">
    <name type="scientific">Timema cristinae</name>
    <name type="common">Walking stick</name>
    <dbReference type="NCBI Taxonomy" id="61476"/>
    <lineage>
        <taxon>Eukaryota</taxon>
        <taxon>Metazoa</taxon>
        <taxon>Ecdysozoa</taxon>
        <taxon>Arthropoda</taxon>
        <taxon>Hexapoda</taxon>
        <taxon>Insecta</taxon>
        <taxon>Pterygota</taxon>
        <taxon>Neoptera</taxon>
        <taxon>Polyneoptera</taxon>
        <taxon>Phasmatodea</taxon>
        <taxon>Timematodea</taxon>
        <taxon>Timematoidea</taxon>
        <taxon>Timematidae</taxon>
        <taxon>Timema</taxon>
    </lineage>
</organism>
<gene>
    <name evidence="2" type="ORF">TCEB3V08_LOCUS9850</name>
</gene>
<dbReference type="EMBL" id="OC320915">
    <property type="protein sequence ID" value="CAD7409066.1"/>
    <property type="molecule type" value="Genomic_DNA"/>
</dbReference>
<proteinExistence type="predicted"/>
<accession>A0A7R9D6L1</accession>
<reference evidence="2" key="1">
    <citation type="submission" date="2020-11" db="EMBL/GenBank/DDBJ databases">
        <authorList>
            <person name="Tran Van P."/>
        </authorList>
    </citation>
    <scope>NUCLEOTIDE SEQUENCE</scope>
</reference>
<protein>
    <submittedName>
        <fullName evidence="2">Uncharacterized protein</fullName>
    </submittedName>
</protein>
<evidence type="ECO:0000256" key="1">
    <source>
        <dbReference type="SAM" id="MobiDB-lite"/>
    </source>
</evidence>
<evidence type="ECO:0000313" key="2">
    <source>
        <dbReference type="EMBL" id="CAD7409066.1"/>
    </source>
</evidence>
<feature type="region of interest" description="Disordered" evidence="1">
    <location>
        <begin position="19"/>
        <end position="42"/>
    </location>
</feature>
<name>A0A7R9D6L1_TIMCR</name>